<dbReference type="AlphaFoldDB" id="A0A841U8G8"/>
<dbReference type="EMBL" id="JACJVR010000090">
    <property type="protein sequence ID" value="MBB6694394.1"/>
    <property type="molecule type" value="Genomic_DNA"/>
</dbReference>
<comment type="caution">
    <text evidence="3">The sequence shown here is derived from an EMBL/GenBank/DDBJ whole genome shotgun (WGS) entry which is preliminary data.</text>
</comment>
<sequence length="318" mass="35846">MAMTEQELLEKLSTLTGEERAPYEEQYQALLAAKNTVPAEDIVSDEPFIFRVGEQTINLRDYVIEADSMTAESNYQVLKIAITQKLYEMEAQRQKDIENLTALKDQQIQQYKNQLEAAQQAAESKYHELEAQYQDANKRLEAASLELDDLRNKVKELEALKDKPNYATNMDNGALVKAIQEAEQAKRAIYDYVEVDGRTATARFLDTDEIVTFNPLYKGKYRLATAEEVQRFREEREAAKASVPETPVEDNMAVRVPVPEAFQGDTETAADGLDRDTTVSESVPPLDGGEAETFEQEVRRRLSTIEEAVFGARQGSAA</sequence>
<name>A0A841U8G8_9BACL</name>
<accession>A0A841U8G8</accession>
<evidence type="ECO:0000313" key="3">
    <source>
        <dbReference type="EMBL" id="MBB6694394.1"/>
    </source>
</evidence>
<evidence type="ECO:0000256" key="2">
    <source>
        <dbReference type="SAM" id="MobiDB-lite"/>
    </source>
</evidence>
<evidence type="ECO:0000256" key="1">
    <source>
        <dbReference type="SAM" id="Coils"/>
    </source>
</evidence>
<feature type="coiled-coil region" evidence="1">
    <location>
        <begin position="97"/>
        <end position="160"/>
    </location>
</feature>
<organism evidence="3 4">
    <name type="scientific">Cohnella xylanilytica</name>
    <dbReference type="NCBI Taxonomy" id="557555"/>
    <lineage>
        <taxon>Bacteria</taxon>
        <taxon>Bacillati</taxon>
        <taxon>Bacillota</taxon>
        <taxon>Bacilli</taxon>
        <taxon>Bacillales</taxon>
        <taxon>Paenibacillaceae</taxon>
        <taxon>Cohnella</taxon>
    </lineage>
</organism>
<dbReference type="Proteomes" id="UP000553776">
    <property type="component" value="Unassembled WGS sequence"/>
</dbReference>
<feature type="region of interest" description="Disordered" evidence="2">
    <location>
        <begin position="268"/>
        <end position="293"/>
    </location>
</feature>
<protein>
    <submittedName>
        <fullName evidence="3">Uncharacterized protein</fullName>
    </submittedName>
</protein>
<proteinExistence type="predicted"/>
<keyword evidence="4" id="KW-1185">Reference proteome</keyword>
<dbReference type="RefSeq" id="WP_185138364.1">
    <property type="nucleotide sequence ID" value="NZ_JACJVR010000090.1"/>
</dbReference>
<keyword evidence="1" id="KW-0175">Coiled coil</keyword>
<gene>
    <name evidence="3" type="ORF">H7B90_23640</name>
</gene>
<evidence type="ECO:0000313" key="4">
    <source>
        <dbReference type="Proteomes" id="UP000553776"/>
    </source>
</evidence>
<reference evidence="3 4" key="1">
    <citation type="submission" date="2020-08" db="EMBL/GenBank/DDBJ databases">
        <title>Cohnella phylogeny.</title>
        <authorList>
            <person name="Dunlap C."/>
        </authorList>
    </citation>
    <scope>NUCLEOTIDE SEQUENCE [LARGE SCALE GENOMIC DNA]</scope>
    <source>
        <strain evidence="3 4">DSM 25239</strain>
    </source>
</reference>